<gene>
    <name evidence="2" type="ORF">GSLYS_00022206001</name>
</gene>
<evidence type="ECO:0000313" key="3">
    <source>
        <dbReference type="Proteomes" id="UP001497497"/>
    </source>
</evidence>
<dbReference type="GO" id="GO:0045893">
    <property type="term" value="P:positive regulation of DNA-templated transcription"/>
    <property type="evidence" value="ECO:0007669"/>
    <property type="project" value="TreeGrafter"/>
</dbReference>
<feature type="domain" description="Myb/SANT-like DNA-binding" evidence="1">
    <location>
        <begin position="1"/>
        <end position="90"/>
    </location>
</feature>
<evidence type="ECO:0000313" key="2">
    <source>
        <dbReference type="EMBL" id="CAL1548889.1"/>
    </source>
</evidence>
<dbReference type="Pfam" id="PF13837">
    <property type="entry name" value="Myb_DNA-bind_4"/>
    <property type="match status" value="1"/>
</dbReference>
<reference evidence="2 3" key="1">
    <citation type="submission" date="2024-04" db="EMBL/GenBank/DDBJ databases">
        <authorList>
            <consortium name="Genoscope - CEA"/>
            <person name="William W."/>
        </authorList>
    </citation>
    <scope>NUCLEOTIDE SEQUENCE [LARGE SCALE GENOMIC DNA]</scope>
</reference>
<organism evidence="2 3">
    <name type="scientific">Lymnaea stagnalis</name>
    <name type="common">Great pond snail</name>
    <name type="synonym">Helix stagnalis</name>
    <dbReference type="NCBI Taxonomy" id="6523"/>
    <lineage>
        <taxon>Eukaryota</taxon>
        <taxon>Metazoa</taxon>
        <taxon>Spiralia</taxon>
        <taxon>Lophotrochozoa</taxon>
        <taxon>Mollusca</taxon>
        <taxon>Gastropoda</taxon>
        <taxon>Heterobranchia</taxon>
        <taxon>Euthyneura</taxon>
        <taxon>Panpulmonata</taxon>
        <taxon>Hygrophila</taxon>
        <taxon>Lymnaeoidea</taxon>
        <taxon>Lymnaeidae</taxon>
        <taxon>Lymnaea</taxon>
    </lineage>
</organism>
<dbReference type="Gene3D" id="1.10.10.60">
    <property type="entry name" value="Homeodomain-like"/>
    <property type="match status" value="1"/>
</dbReference>
<name>A0AAV2IUM6_LYMST</name>
<proteinExistence type="predicted"/>
<dbReference type="Proteomes" id="UP001497497">
    <property type="component" value="Unassembled WGS sequence"/>
</dbReference>
<dbReference type="InterPro" id="IPR044822">
    <property type="entry name" value="Myb_DNA-bind_4"/>
</dbReference>
<dbReference type="InterPro" id="IPR026095">
    <property type="entry name" value="Myb/SANT-like_DNA-bd_dom_prot"/>
</dbReference>
<accession>A0AAV2IUM6</accession>
<protein>
    <recommendedName>
        <fullName evidence="1">Myb/SANT-like DNA-binding domain-containing protein</fullName>
    </recommendedName>
</protein>
<dbReference type="GO" id="GO:0016604">
    <property type="term" value="C:nuclear body"/>
    <property type="evidence" value="ECO:0007669"/>
    <property type="project" value="TreeGrafter"/>
</dbReference>
<dbReference type="AlphaFoldDB" id="A0AAV2IUM6"/>
<keyword evidence="3" id="KW-1185">Reference proteome</keyword>
<comment type="caution">
    <text evidence="2">The sequence shown here is derived from an EMBL/GenBank/DDBJ whole genome shotgun (WGS) entry which is preliminary data.</text>
</comment>
<feature type="non-terminal residue" evidence="2">
    <location>
        <position position="1"/>
    </location>
</feature>
<sequence length="97" mass="11188">WTDGDTTVFISKWSEFYNQLMSGDSRNTPIYNAMAEEIKKELPSARSITGNDVKTKITNLLSEYRRKKREQGKSGGSPCSWRFFDQIDNIIGQSFLR</sequence>
<dbReference type="EMBL" id="CAXITT010002031">
    <property type="protein sequence ID" value="CAL1548889.1"/>
    <property type="molecule type" value="Genomic_DNA"/>
</dbReference>
<evidence type="ECO:0000259" key="1">
    <source>
        <dbReference type="Pfam" id="PF13837"/>
    </source>
</evidence>
<dbReference type="PANTHER" id="PTHR22666:SF3">
    <property type="entry name" value="MYB_SANT-LIKE DNA-BINDING DOMAIN-CONTAINING PROTEIN 1"/>
    <property type="match status" value="1"/>
</dbReference>
<dbReference type="PANTHER" id="PTHR22666">
    <property type="entry name" value="MYB_SANT-LIKE DNA-BINDING DOMAIN-CONTAINING PROTEIN 1"/>
    <property type="match status" value="1"/>
</dbReference>